<feature type="compositionally biased region" description="Low complexity" evidence="2">
    <location>
        <begin position="1719"/>
        <end position="1731"/>
    </location>
</feature>
<evidence type="ECO:0000256" key="2">
    <source>
        <dbReference type="SAM" id="MobiDB-lite"/>
    </source>
</evidence>
<dbReference type="InterPro" id="IPR045255">
    <property type="entry name" value="RanBP1-like"/>
</dbReference>
<feature type="coiled-coil region" evidence="1">
    <location>
        <begin position="380"/>
        <end position="434"/>
    </location>
</feature>
<evidence type="ECO:0000313" key="5">
    <source>
        <dbReference type="Proteomes" id="UP000030763"/>
    </source>
</evidence>
<evidence type="ECO:0000256" key="3">
    <source>
        <dbReference type="SAM" id="Phobius"/>
    </source>
</evidence>
<dbReference type="OMA" id="MTFITTE"/>
<feature type="compositionally biased region" description="Basic and acidic residues" evidence="2">
    <location>
        <begin position="1204"/>
        <end position="1214"/>
    </location>
</feature>
<feature type="region of interest" description="Disordered" evidence="2">
    <location>
        <begin position="1696"/>
        <end position="1795"/>
    </location>
</feature>
<evidence type="ECO:0000313" key="4">
    <source>
        <dbReference type="EMBL" id="CDJ55942.1"/>
    </source>
</evidence>
<dbReference type="PANTHER" id="PTHR23138:SF141">
    <property type="entry name" value="NUCLEAR PORE COMPLEX PROTEIN NUP50"/>
    <property type="match status" value="1"/>
</dbReference>
<feature type="region of interest" description="Disordered" evidence="2">
    <location>
        <begin position="179"/>
        <end position="201"/>
    </location>
</feature>
<feature type="transmembrane region" description="Helical" evidence="3">
    <location>
        <begin position="295"/>
        <end position="317"/>
    </location>
</feature>
<keyword evidence="5" id="KW-1185">Reference proteome</keyword>
<dbReference type="Proteomes" id="UP000030763">
    <property type="component" value="Unassembled WGS sequence"/>
</dbReference>
<feature type="compositionally biased region" description="Acidic residues" evidence="2">
    <location>
        <begin position="186"/>
        <end position="196"/>
    </location>
</feature>
<name>U6LVG3_EIMMA</name>
<organism evidence="4 5">
    <name type="scientific">Eimeria maxima</name>
    <name type="common">Coccidian parasite</name>
    <dbReference type="NCBI Taxonomy" id="5804"/>
    <lineage>
        <taxon>Eukaryota</taxon>
        <taxon>Sar</taxon>
        <taxon>Alveolata</taxon>
        <taxon>Apicomplexa</taxon>
        <taxon>Conoidasida</taxon>
        <taxon>Coccidia</taxon>
        <taxon>Eucoccidiorida</taxon>
        <taxon>Eimeriorina</taxon>
        <taxon>Eimeriidae</taxon>
        <taxon>Eimeria</taxon>
    </lineage>
</organism>
<dbReference type="VEuPathDB" id="ToxoDB:EMWEY_00000240"/>
<accession>U6LVG3</accession>
<dbReference type="PANTHER" id="PTHR23138">
    <property type="entry name" value="RAN BINDING PROTEIN"/>
    <property type="match status" value="1"/>
</dbReference>
<dbReference type="EMBL" id="HG718748">
    <property type="protein sequence ID" value="CDJ55942.1"/>
    <property type="molecule type" value="Genomic_DNA"/>
</dbReference>
<feature type="region of interest" description="Disordered" evidence="2">
    <location>
        <begin position="1204"/>
        <end position="1225"/>
    </location>
</feature>
<feature type="compositionally biased region" description="Acidic residues" evidence="2">
    <location>
        <begin position="1732"/>
        <end position="1743"/>
    </location>
</feature>
<feature type="region of interest" description="Disordered" evidence="2">
    <location>
        <begin position="1490"/>
        <end position="1513"/>
    </location>
</feature>
<protein>
    <submittedName>
        <fullName evidence="4">Uncharacterized protein</fullName>
    </submittedName>
</protein>
<keyword evidence="1" id="KW-0175">Coiled coil</keyword>
<feature type="compositionally biased region" description="Polar residues" evidence="2">
    <location>
        <begin position="1009"/>
        <end position="1021"/>
    </location>
</feature>
<proteinExistence type="predicted"/>
<feature type="compositionally biased region" description="Low complexity" evidence="2">
    <location>
        <begin position="1744"/>
        <end position="1795"/>
    </location>
</feature>
<feature type="coiled-coil region" evidence="1">
    <location>
        <begin position="852"/>
        <end position="926"/>
    </location>
</feature>
<evidence type="ECO:0000256" key="1">
    <source>
        <dbReference type="SAM" id="Coils"/>
    </source>
</evidence>
<dbReference type="GeneID" id="25334010"/>
<reference evidence="4" key="2">
    <citation type="submission" date="2013-10" db="EMBL/GenBank/DDBJ databases">
        <authorList>
            <person name="Aslett M."/>
        </authorList>
    </citation>
    <scope>NUCLEOTIDE SEQUENCE [LARGE SCALE GENOMIC DNA]</scope>
    <source>
        <strain evidence="4">Weybridge</strain>
    </source>
</reference>
<sequence length="1795" mass="203031">MADRSCVCLSGFHYLEGKEDLSDQDGVEPCQQTLYDECTDDAVRDSTGACTSPREICDNQCGPAGGTFSTISGLCSCIGEKSLDEVCDETCRAARPQMILKGFKLLIEDPETTLGDKAFALQDLTTQTGLATGSYECEDEEGCTVRMFDTTLAKMTGLVGVPQSFVDEVTERLQKYGILPELPSTGEDEGTGDTENNETTPARRLALSVDFGYFGVELDTDMKGGEQRILFIFTFKEPGVYVFGLNSDQNKIMVLRVMEPKRLCREDALLPQLRTAETLAAIAARLPTTIQTSGWLLFISVVLGILLMAVLFFFAAWTIKHQRLEKLEADPKSKYNQPDPQQTNTKTAIKEVEDLILPNQTPVWMKEPDEEREEILSTLLSLLRLRRRDLVNRMAREEKEHQETQISSIKLSVEAQIEELLEEFRNARADADDDMPSIIEIYKAKMKSLLEEAQGETNLAFKNMLSADIEEQLITGSASLDLREARMNLTRTEDDAQERKTLEIYRVLAEAAWKLTVYTAAIEQEIMSSTQAVNKAAFEGKQAVEITKADPGEAVSELKAAVMTALKEGRSRIQEAASEAEKAISSAEAQAQSQLDSWTGNLQAELRDVYDRTNISNQPRQPRKHAKMNVVRLQGVLDAQNKTLNCAFATESRLLKASMQTTKNQILERIRSRYDRMHSLRCSDILEELQITLTASISEANLKTRQKHIDDAVNEASNEINRLRDAELESAVATLNRTIAARTNSVHKRQSAFKSRKLLMLQKRQETEVQQVPVQAQSAVALLRRALSILKEQLRAATTYEATLFQNVAKFGVDMAVLIKENTQDLSAPATLMEGLKRQQGEALAKYRDQLIASVRNQRQAATEELWDLEQRERKRIDEFLEDQTAQLEAASNRLEEAIAKEEAVREEYENAVFKLKQQNQRGMKELQTIQALSAFKQKLLSKINDTFLSRANEARSKGITDPDTDDRLQQEWRIAEAELEPVISREKETYSRYADLAFQVESENAQSELRKSQQNRQSQAALAKTMEQAEEEGDDDMLNKRRALGTDEVQRIVWRICALLSSGVASRTDSSGPHFIVPDERRDDTVEELRQQLRRRRKRHLDYCIAQRNIIEGGPRSALAAIQSETIQGLSGTSEDIDEFSRGSATVNAADSSAAILEIMEEAQQKLNEALEEIQKEQEEAEEKDRVNREQEIAERQKAHELAKQKLNEEHQAKLAAAPEDTREELLKEHEKALKQMESAVAAELQEQEERAQKRLLERQQRLQQKRREAEEQKQRAIEQAKAELEEKIAAEAKQKEEAAECEELQRLVSEGNNPAAVAELLARKHERESLSLLQELSMRKAEEISALTEKFWNEKGGRICEGRPDDLQELYKAELQEYLFVQTRALDDRITLQMQDLQQRQTGEAETTMKRMERRAKLAQETALPQMSEEEQYARLHQEAEAAAAEEVEGIEKRMMEEQEKLLKEMEEKRNAYDKVLDKLKHRKMMEEKREALRQEQEQRRRAGEASGLGHLMSQYEEHRKLLEEALAEEAARQHKQARQRVLLRNVERSERLYQKRLAEKQRFLVNQNEIRRRELGLSAARAAVRTQRNFVETLNEQELKRRMELARRLEEERHWAPIWREILEEEQNAGTFDSWDLEDEQINFAGPFATSVLHTERMLQSESSYMRKLIGGFQQLSELITVIHAAAKEKAAAAAKGDTKASGRRSSSAGNEGDSTDSSSSDSSSSTDDSSDSEDSESSSELEQPSSDSSSEEPAVPSSSDDSSSSSSSSSSSESSSEDSSSSSSSSEADSD</sequence>
<keyword evidence="3" id="KW-1133">Transmembrane helix</keyword>
<dbReference type="OrthoDB" id="439917at2759"/>
<feature type="region of interest" description="Disordered" evidence="2">
    <location>
        <begin position="1009"/>
        <end position="1039"/>
    </location>
</feature>
<feature type="compositionally biased region" description="Basic and acidic residues" evidence="2">
    <location>
        <begin position="1490"/>
        <end position="1506"/>
    </location>
</feature>
<reference evidence="4" key="1">
    <citation type="submission" date="2013-10" db="EMBL/GenBank/DDBJ databases">
        <title>Genomic analysis of the causative agents of coccidiosis in chickens.</title>
        <authorList>
            <person name="Reid A.J."/>
            <person name="Blake D."/>
            <person name="Billington K."/>
            <person name="Browne H."/>
            <person name="Dunn M."/>
            <person name="Hung S."/>
            <person name="Kawahara F."/>
            <person name="Miranda-Saavedra D."/>
            <person name="Mourier T."/>
            <person name="Nagra H."/>
            <person name="Otto T.D."/>
            <person name="Rawlings N."/>
            <person name="Sanchez A."/>
            <person name="Sanders M."/>
            <person name="Subramaniam C."/>
            <person name="Tay Y."/>
            <person name="Dear P."/>
            <person name="Doerig C."/>
            <person name="Gruber A."/>
            <person name="Parkinson J."/>
            <person name="Shirley M."/>
            <person name="Wan K.L."/>
            <person name="Berriman M."/>
            <person name="Tomley F."/>
            <person name="Pain A."/>
        </authorList>
    </citation>
    <scope>NUCLEOTIDE SEQUENCE [LARGE SCALE GENOMIC DNA]</scope>
    <source>
        <strain evidence="4">Weybridge</strain>
    </source>
</reference>
<dbReference type="RefSeq" id="XP_013332592.1">
    <property type="nucleotide sequence ID" value="XM_013477138.1"/>
</dbReference>
<feature type="region of interest" description="Disordered" evidence="2">
    <location>
        <begin position="1416"/>
        <end position="1449"/>
    </location>
</feature>
<keyword evidence="3" id="KW-0472">Membrane</keyword>
<keyword evidence="3" id="KW-0812">Transmembrane</keyword>
<gene>
    <name evidence="4" type="ORF">EMWEY_00000240</name>
</gene>